<dbReference type="HOGENOM" id="CLU_2989196_0_0_9"/>
<dbReference type="EMBL" id="CP001720">
    <property type="protein sequence ID" value="ACV64109.1"/>
    <property type="molecule type" value="Genomic_DNA"/>
</dbReference>
<evidence type="ECO:0000313" key="2">
    <source>
        <dbReference type="EMBL" id="ACV64109.1"/>
    </source>
</evidence>
<dbReference type="RefSeq" id="WP_015758799.1">
    <property type="nucleotide sequence ID" value="NC_013216.1"/>
</dbReference>
<evidence type="ECO:0000256" key="1">
    <source>
        <dbReference type="SAM" id="MobiDB-lite"/>
    </source>
</evidence>
<dbReference type="AlphaFoldDB" id="C8W6K0"/>
<accession>C8W6K0</accession>
<evidence type="ECO:0000313" key="3">
    <source>
        <dbReference type="Proteomes" id="UP000002217"/>
    </source>
</evidence>
<name>C8W6K0_DESAS</name>
<dbReference type="Proteomes" id="UP000002217">
    <property type="component" value="Chromosome"/>
</dbReference>
<reference evidence="2 3" key="1">
    <citation type="journal article" date="2009" name="Stand. Genomic Sci.">
        <title>Complete genome sequence of Desulfotomaculum acetoxidans type strain (5575).</title>
        <authorList>
            <person name="Spring S."/>
            <person name="Lapidus A."/>
            <person name="Schroder M."/>
            <person name="Gleim D."/>
            <person name="Sims D."/>
            <person name="Meincke L."/>
            <person name="Glavina Del Rio T."/>
            <person name="Tice H."/>
            <person name="Copeland A."/>
            <person name="Cheng J.F."/>
            <person name="Lucas S."/>
            <person name="Chen F."/>
            <person name="Nolan M."/>
            <person name="Bruce D."/>
            <person name="Goodwin L."/>
            <person name="Pitluck S."/>
            <person name="Ivanova N."/>
            <person name="Mavromatis K."/>
            <person name="Mikhailova N."/>
            <person name="Pati A."/>
            <person name="Chen A."/>
            <person name="Palaniappan K."/>
            <person name="Land M."/>
            <person name="Hauser L."/>
            <person name="Chang Y.J."/>
            <person name="Jeffries C.D."/>
            <person name="Chain P."/>
            <person name="Saunders E."/>
            <person name="Brettin T."/>
            <person name="Detter J.C."/>
            <person name="Goker M."/>
            <person name="Bristow J."/>
            <person name="Eisen J.A."/>
            <person name="Markowitz V."/>
            <person name="Hugenholtz P."/>
            <person name="Kyrpides N.C."/>
            <person name="Klenk H.P."/>
            <person name="Han C."/>
        </authorList>
    </citation>
    <scope>NUCLEOTIDE SEQUENCE [LARGE SCALE GENOMIC DNA]</scope>
    <source>
        <strain evidence="3">ATCC 49208 / DSM 771 / VKM B-1644</strain>
    </source>
</reference>
<keyword evidence="3" id="KW-1185">Reference proteome</keyword>
<proteinExistence type="predicted"/>
<gene>
    <name evidence="2" type="ordered locus">Dtox_3379</name>
</gene>
<protein>
    <submittedName>
        <fullName evidence="2">Uncharacterized protein</fullName>
    </submittedName>
</protein>
<organism evidence="2 3">
    <name type="scientific">Desulfofarcimen acetoxidans (strain ATCC 49208 / DSM 771 / KCTC 5769 / VKM B-1644 / 5575)</name>
    <name type="common">Desulfotomaculum acetoxidans</name>
    <dbReference type="NCBI Taxonomy" id="485916"/>
    <lineage>
        <taxon>Bacteria</taxon>
        <taxon>Bacillati</taxon>
        <taxon>Bacillota</taxon>
        <taxon>Clostridia</taxon>
        <taxon>Eubacteriales</taxon>
        <taxon>Peptococcaceae</taxon>
        <taxon>Desulfofarcimen</taxon>
    </lineage>
</organism>
<dbReference type="KEGG" id="dae:Dtox_3379"/>
<sequence>MRPSAGTSQDELIMLVHTPIHHEGRIREGAGSSPSSDTRKMKPNVDKMFGFFISPGQ</sequence>
<feature type="region of interest" description="Disordered" evidence="1">
    <location>
        <begin position="24"/>
        <end position="44"/>
    </location>
</feature>